<sequence length="84" mass="9476">MSILDMVWRFSRSAWASSSSRLAVVQVELKAFEPRRECHVTHTTTNIPADLVPRFTALPIASDVQLSPMATNISGIMDLPWTRY</sequence>
<protein>
    <submittedName>
        <fullName evidence="1">Uncharacterized protein</fullName>
    </submittedName>
</protein>
<evidence type="ECO:0000313" key="2">
    <source>
        <dbReference type="Proteomes" id="UP000054279"/>
    </source>
</evidence>
<name>A0A0C9TUR5_SPHS4</name>
<dbReference type="EMBL" id="KN837204">
    <property type="protein sequence ID" value="KIJ34093.1"/>
    <property type="molecule type" value="Genomic_DNA"/>
</dbReference>
<proteinExistence type="predicted"/>
<organism evidence="1 2">
    <name type="scientific">Sphaerobolus stellatus (strain SS14)</name>
    <dbReference type="NCBI Taxonomy" id="990650"/>
    <lineage>
        <taxon>Eukaryota</taxon>
        <taxon>Fungi</taxon>
        <taxon>Dikarya</taxon>
        <taxon>Basidiomycota</taxon>
        <taxon>Agaricomycotina</taxon>
        <taxon>Agaricomycetes</taxon>
        <taxon>Phallomycetidae</taxon>
        <taxon>Geastrales</taxon>
        <taxon>Sphaerobolaceae</taxon>
        <taxon>Sphaerobolus</taxon>
    </lineage>
</organism>
<gene>
    <name evidence="1" type="ORF">M422DRAFT_263892</name>
</gene>
<evidence type="ECO:0000313" key="1">
    <source>
        <dbReference type="EMBL" id="KIJ34093.1"/>
    </source>
</evidence>
<dbReference type="Proteomes" id="UP000054279">
    <property type="component" value="Unassembled WGS sequence"/>
</dbReference>
<accession>A0A0C9TUR5</accession>
<reference evidence="1 2" key="1">
    <citation type="submission" date="2014-06" db="EMBL/GenBank/DDBJ databases">
        <title>Evolutionary Origins and Diversification of the Mycorrhizal Mutualists.</title>
        <authorList>
            <consortium name="DOE Joint Genome Institute"/>
            <consortium name="Mycorrhizal Genomics Consortium"/>
            <person name="Kohler A."/>
            <person name="Kuo A."/>
            <person name="Nagy L.G."/>
            <person name="Floudas D."/>
            <person name="Copeland A."/>
            <person name="Barry K.W."/>
            <person name="Cichocki N."/>
            <person name="Veneault-Fourrey C."/>
            <person name="LaButti K."/>
            <person name="Lindquist E.A."/>
            <person name="Lipzen A."/>
            <person name="Lundell T."/>
            <person name="Morin E."/>
            <person name="Murat C."/>
            <person name="Riley R."/>
            <person name="Ohm R."/>
            <person name="Sun H."/>
            <person name="Tunlid A."/>
            <person name="Henrissat B."/>
            <person name="Grigoriev I.V."/>
            <person name="Hibbett D.S."/>
            <person name="Martin F."/>
        </authorList>
    </citation>
    <scope>NUCLEOTIDE SEQUENCE [LARGE SCALE GENOMIC DNA]</scope>
    <source>
        <strain evidence="1 2">SS14</strain>
    </source>
</reference>
<keyword evidence="2" id="KW-1185">Reference proteome</keyword>
<dbReference type="HOGENOM" id="CLU_2528905_0_0_1"/>
<dbReference type="AlphaFoldDB" id="A0A0C9TUR5"/>